<dbReference type="GO" id="GO:0016020">
    <property type="term" value="C:membrane"/>
    <property type="evidence" value="ECO:0007669"/>
    <property type="project" value="TreeGrafter"/>
</dbReference>
<comment type="caution">
    <text evidence="4">The sequence shown here is derived from an EMBL/GenBank/DDBJ whole genome shotgun (WGS) entry which is preliminary data.</text>
</comment>
<protein>
    <submittedName>
        <fullName evidence="4">SDR family oxidoreductase</fullName>
    </submittedName>
</protein>
<comment type="similarity">
    <text evidence="1">Belongs to the short-chain dehydrogenases/reductases (SDR) family.</text>
</comment>
<proteinExistence type="inferred from homology"/>
<evidence type="ECO:0000313" key="4">
    <source>
        <dbReference type="EMBL" id="MBR7744746.1"/>
    </source>
</evidence>
<accession>A0A941DAW6</accession>
<dbReference type="Proteomes" id="UP000677016">
    <property type="component" value="Unassembled WGS sequence"/>
</dbReference>
<evidence type="ECO:0000313" key="5">
    <source>
        <dbReference type="Proteomes" id="UP000677016"/>
    </source>
</evidence>
<reference evidence="4" key="1">
    <citation type="submission" date="2021-04" db="EMBL/GenBank/DDBJ databases">
        <title>Phycicoccus avicenniae sp. nov., a novel endophytic actinomycetes isolated from branch of Avicennia mariana.</title>
        <authorList>
            <person name="Tuo L."/>
        </authorList>
    </citation>
    <scope>NUCLEOTIDE SEQUENCE</scope>
    <source>
        <strain evidence="4">BSK3Z-2</strain>
    </source>
</reference>
<dbReference type="Pfam" id="PF00106">
    <property type="entry name" value="adh_short"/>
    <property type="match status" value="1"/>
</dbReference>
<dbReference type="PANTHER" id="PTHR44196:SF1">
    <property type="entry name" value="DEHYDROGENASE_REDUCTASE SDR FAMILY MEMBER 7B"/>
    <property type="match status" value="1"/>
</dbReference>
<dbReference type="NCBIfam" id="NF006099">
    <property type="entry name" value="PRK08251.1"/>
    <property type="match status" value="1"/>
</dbReference>
<evidence type="ECO:0000256" key="1">
    <source>
        <dbReference type="ARBA" id="ARBA00006484"/>
    </source>
</evidence>
<dbReference type="PANTHER" id="PTHR44196">
    <property type="entry name" value="DEHYDROGENASE/REDUCTASE SDR FAMILY MEMBER 7B"/>
    <property type="match status" value="1"/>
</dbReference>
<sequence>MTHRTTIITGASSGLGAETARQLAARGWDLGLAARRTDRLEALREEIVERTGRRVEVRALDVTDAGAVRETVQAFRTDFGTLERVVVNAGLGKGAPLGTGRPEANRETAEVNVLGALAQTEAAMEVFRAQHHGHLVLVSSVAALRGLPGAVTTYAATKAFVATLGEGLRHELVGRPDLDIRVSTIHPGYIRSEMNEHVRGTPFMVDTVPGVRAMVEAMEAEKPSARVPAWPWVPVGAAMRAAPLPLLRRMTGGHA</sequence>
<keyword evidence="2" id="KW-0560">Oxidoreductase</keyword>
<evidence type="ECO:0000256" key="2">
    <source>
        <dbReference type="ARBA" id="ARBA00023002"/>
    </source>
</evidence>
<dbReference type="EMBL" id="JAGSNF010000023">
    <property type="protein sequence ID" value="MBR7744746.1"/>
    <property type="molecule type" value="Genomic_DNA"/>
</dbReference>
<name>A0A941DAW6_9MICO</name>
<dbReference type="Gene3D" id="3.40.50.720">
    <property type="entry name" value="NAD(P)-binding Rossmann-like Domain"/>
    <property type="match status" value="1"/>
</dbReference>
<dbReference type="PRINTS" id="PR00081">
    <property type="entry name" value="GDHRDH"/>
</dbReference>
<organism evidence="4 5">
    <name type="scientific">Phycicoccus avicenniae</name>
    <dbReference type="NCBI Taxonomy" id="2828860"/>
    <lineage>
        <taxon>Bacteria</taxon>
        <taxon>Bacillati</taxon>
        <taxon>Actinomycetota</taxon>
        <taxon>Actinomycetes</taxon>
        <taxon>Micrococcales</taxon>
        <taxon>Intrasporangiaceae</taxon>
        <taxon>Phycicoccus</taxon>
    </lineage>
</organism>
<dbReference type="PROSITE" id="PS00061">
    <property type="entry name" value="ADH_SHORT"/>
    <property type="match status" value="1"/>
</dbReference>
<dbReference type="InterPro" id="IPR002347">
    <property type="entry name" value="SDR_fam"/>
</dbReference>
<gene>
    <name evidence="4" type="ORF">KC207_15725</name>
</gene>
<dbReference type="SUPFAM" id="SSF51735">
    <property type="entry name" value="NAD(P)-binding Rossmann-fold domains"/>
    <property type="match status" value="1"/>
</dbReference>
<dbReference type="InterPro" id="IPR057326">
    <property type="entry name" value="KR_dom"/>
</dbReference>
<dbReference type="AlphaFoldDB" id="A0A941DAW6"/>
<keyword evidence="5" id="KW-1185">Reference proteome</keyword>
<feature type="domain" description="Ketoreductase" evidence="3">
    <location>
        <begin position="4"/>
        <end position="193"/>
    </location>
</feature>
<dbReference type="InterPro" id="IPR020904">
    <property type="entry name" value="Sc_DH/Rdtase_CS"/>
</dbReference>
<dbReference type="InterPro" id="IPR036291">
    <property type="entry name" value="NAD(P)-bd_dom_sf"/>
</dbReference>
<dbReference type="RefSeq" id="WP_211604267.1">
    <property type="nucleotide sequence ID" value="NZ_JAGSNF010000023.1"/>
</dbReference>
<dbReference type="GO" id="GO:0016491">
    <property type="term" value="F:oxidoreductase activity"/>
    <property type="evidence" value="ECO:0007669"/>
    <property type="project" value="UniProtKB-KW"/>
</dbReference>
<evidence type="ECO:0000259" key="3">
    <source>
        <dbReference type="SMART" id="SM00822"/>
    </source>
</evidence>
<dbReference type="SMART" id="SM00822">
    <property type="entry name" value="PKS_KR"/>
    <property type="match status" value="1"/>
</dbReference>